<feature type="active site" description="Charge relay system" evidence="5">
    <location>
        <position position="281"/>
    </location>
</feature>
<evidence type="ECO:0000256" key="3">
    <source>
        <dbReference type="ARBA" id="ARBA00012922"/>
    </source>
</evidence>
<evidence type="ECO:0000256" key="2">
    <source>
        <dbReference type="ARBA" id="ARBA00009199"/>
    </source>
</evidence>
<feature type="active site" description="Charge relay system" evidence="5">
    <location>
        <position position="206"/>
    </location>
</feature>
<feature type="domain" description="Amidase" evidence="8">
    <location>
        <begin position="150"/>
        <end position="600"/>
    </location>
</feature>
<evidence type="ECO:0000256" key="4">
    <source>
        <dbReference type="ARBA" id="ARBA00022801"/>
    </source>
</evidence>
<organism evidence="9 10">
    <name type="scientific">Periconia digitata</name>
    <dbReference type="NCBI Taxonomy" id="1303443"/>
    <lineage>
        <taxon>Eukaryota</taxon>
        <taxon>Fungi</taxon>
        <taxon>Dikarya</taxon>
        <taxon>Ascomycota</taxon>
        <taxon>Pezizomycotina</taxon>
        <taxon>Dothideomycetes</taxon>
        <taxon>Pleosporomycetidae</taxon>
        <taxon>Pleosporales</taxon>
        <taxon>Massarineae</taxon>
        <taxon>Periconiaceae</taxon>
        <taxon>Periconia</taxon>
    </lineage>
</organism>
<feature type="binding site" evidence="6">
    <location>
        <position position="255"/>
    </location>
    <ligand>
        <name>substrate</name>
    </ligand>
</feature>
<feature type="binding site" evidence="6">
    <location>
        <position position="281"/>
    </location>
    <ligand>
        <name>substrate</name>
    </ligand>
</feature>
<dbReference type="Gene3D" id="3.90.1300.10">
    <property type="entry name" value="Amidase signature (AS) domain"/>
    <property type="match status" value="1"/>
</dbReference>
<sequence length="613" mass="66846">MGGRLEVADASFIIFSVVVIYLYEFGCFRCVFSLLFELWTLLLTFFFLSGIPSFGLVHWKPARVNMTTATQEPASQTWETVASKHCAQLLAKIPQEYIIPQDIFPSQSQSDATLFRKSSGWFTENELEITSSDACAILEKLKTSKWSSEEVTRAFCKTAAAAHQLTNCLTDFFPGEAIARAKSLDEHLARTGNPKGPLHGLPISLKDNFNVEGKDSTIGFVSLVAKPATANATLVDVLQDLGAVYFVKTTTPTAMMIAETTSNLFPVTKNPLNLHLTPGGSSGGEAALLAFNASPLGIGTDIGGSLRIPASCTGLFTLRPSLGRFPTQGCTSGMGGQEAVASVNGPMARELRDVEMYCRTVVSAEPWRKDPKCIPIPWREQHLPKTLKIAVCWADGVVKPTPPVTRALHETVSALKAAGHDIVEWDPTLHAQGLALLARMFVADGGKSIEKLLAPAREPWRPEMAMYEAARELGVYDMWQLHLERSTFQKKFLEQWMRCAGGGGIDAILAPTTPYAGAPAHGKFKYVGYTGVFNVVDYSAVSFPSGLVVDKEKDKRTDASNQEPLSDYDREVQSSYDVDLAHGMPISLQLVANRLEEEKALAITRAIIAALHQ</sequence>
<keyword evidence="7" id="KW-1133">Transmembrane helix</keyword>
<name>A0A9W4USA6_9PLEO</name>
<keyword evidence="7" id="KW-0472">Membrane</keyword>
<comment type="caution">
    <text evidence="9">The sequence shown here is derived from an EMBL/GenBank/DDBJ whole genome shotgun (WGS) entry which is preliminary data.</text>
</comment>
<dbReference type="PIRSF" id="PIRSF001221">
    <property type="entry name" value="Amidase_fungi"/>
    <property type="match status" value="1"/>
</dbReference>
<feature type="transmembrane region" description="Helical" evidence="7">
    <location>
        <begin position="12"/>
        <end position="32"/>
    </location>
</feature>
<dbReference type="PANTHER" id="PTHR46072:SF11">
    <property type="entry name" value="AMIDASE-RELATED"/>
    <property type="match status" value="1"/>
</dbReference>
<feature type="active site" description="Acyl-ester intermediate" evidence="5">
    <location>
        <position position="305"/>
    </location>
</feature>
<dbReference type="PROSITE" id="PS00571">
    <property type="entry name" value="AMIDASES"/>
    <property type="match status" value="1"/>
</dbReference>
<keyword evidence="7" id="KW-0812">Transmembrane</keyword>
<dbReference type="EC" id="3.5.1.4" evidence="3"/>
<comment type="similarity">
    <text evidence="2">Belongs to the amidase family.</text>
</comment>
<comment type="catalytic activity">
    <reaction evidence="1">
        <text>a monocarboxylic acid amide + H2O = a monocarboxylate + NH4(+)</text>
        <dbReference type="Rhea" id="RHEA:12020"/>
        <dbReference type="ChEBI" id="CHEBI:15377"/>
        <dbReference type="ChEBI" id="CHEBI:28938"/>
        <dbReference type="ChEBI" id="CHEBI:35757"/>
        <dbReference type="ChEBI" id="CHEBI:83628"/>
        <dbReference type="EC" id="3.5.1.4"/>
    </reaction>
</comment>
<dbReference type="InterPro" id="IPR036928">
    <property type="entry name" value="AS_sf"/>
</dbReference>
<evidence type="ECO:0000256" key="1">
    <source>
        <dbReference type="ARBA" id="ARBA00001311"/>
    </source>
</evidence>
<keyword evidence="10" id="KW-1185">Reference proteome</keyword>
<protein>
    <recommendedName>
        <fullName evidence="3">amidase</fullName>
        <ecNumber evidence="3">3.5.1.4</ecNumber>
    </recommendedName>
</protein>
<evidence type="ECO:0000256" key="5">
    <source>
        <dbReference type="PIRSR" id="PIRSR001221-1"/>
    </source>
</evidence>
<feature type="transmembrane region" description="Helical" evidence="7">
    <location>
        <begin position="39"/>
        <end position="59"/>
    </location>
</feature>
<dbReference type="InterPro" id="IPR023631">
    <property type="entry name" value="Amidase_dom"/>
</dbReference>
<dbReference type="PANTHER" id="PTHR46072">
    <property type="entry name" value="AMIDASE-RELATED-RELATED"/>
    <property type="match status" value="1"/>
</dbReference>
<evidence type="ECO:0000256" key="6">
    <source>
        <dbReference type="PIRSR" id="PIRSR001221-2"/>
    </source>
</evidence>
<dbReference type="Pfam" id="PF01425">
    <property type="entry name" value="Amidase"/>
    <property type="match status" value="1"/>
</dbReference>
<dbReference type="EMBL" id="CAOQHR010000009">
    <property type="protein sequence ID" value="CAI6339842.1"/>
    <property type="molecule type" value="Genomic_DNA"/>
</dbReference>
<accession>A0A9W4USA6</accession>
<gene>
    <name evidence="9" type="ORF">PDIGIT_LOCUS13006</name>
</gene>
<dbReference type="GO" id="GO:0004040">
    <property type="term" value="F:amidase activity"/>
    <property type="evidence" value="ECO:0007669"/>
    <property type="project" value="UniProtKB-EC"/>
</dbReference>
<keyword evidence="4" id="KW-0378">Hydrolase</keyword>
<reference evidence="9" key="1">
    <citation type="submission" date="2023-01" db="EMBL/GenBank/DDBJ databases">
        <authorList>
            <person name="Van Ghelder C."/>
            <person name="Rancurel C."/>
        </authorList>
    </citation>
    <scope>NUCLEOTIDE SEQUENCE</scope>
    <source>
        <strain evidence="9">CNCM I-4278</strain>
    </source>
</reference>
<evidence type="ECO:0000313" key="9">
    <source>
        <dbReference type="EMBL" id="CAI6339842.1"/>
    </source>
</evidence>
<dbReference type="AlphaFoldDB" id="A0A9W4USA6"/>
<dbReference type="InterPro" id="IPR020556">
    <property type="entry name" value="Amidase_CS"/>
</dbReference>
<evidence type="ECO:0000259" key="8">
    <source>
        <dbReference type="Pfam" id="PF01425"/>
    </source>
</evidence>
<evidence type="ECO:0000313" key="10">
    <source>
        <dbReference type="Proteomes" id="UP001152607"/>
    </source>
</evidence>
<dbReference type="Proteomes" id="UP001152607">
    <property type="component" value="Unassembled WGS sequence"/>
</dbReference>
<dbReference type="SUPFAM" id="SSF75304">
    <property type="entry name" value="Amidase signature (AS) enzymes"/>
    <property type="match status" value="1"/>
</dbReference>
<proteinExistence type="inferred from homology"/>
<dbReference type="OrthoDB" id="6428749at2759"/>
<evidence type="ECO:0000256" key="7">
    <source>
        <dbReference type="SAM" id="Phobius"/>
    </source>
</evidence>
<feature type="binding site" evidence="6">
    <location>
        <begin position="302"/>
        <end position="305"/>
    </location>
    <ligand>
        <name>substrate</name>
    </ligand>
</feature>